<dbReference type="Gene3D" id="3.40.920.10">
    <property type="entry name" value="Pyruvate-ferredoxin oxidoreductase, PFOR, domain III"/>
    <property type="match status" value="1"/>
</dbReference>
<evidence type="ECO:0000256" key="4">
    <source>
        <dbReference type="ARBA" id="ARBA00012604"/>
    </source>
</evidence>
<comment type="pathway">
    <text evidence="3">Sulfur metabolism; hydrogen sulfide biosynthesis; hydrogen sulfide from sulfite (NADPH route): step 1/1.</text>
</comment>
<evidence type="ECO:0000256" key="7">
    <source>
        <dbReference type="ARBA" id="ARBA00022643"/>
    </source>
</evidence>
<dbReference type="PANTHER" id="PTHR19384">
    <property type="entry name" value="NITRIC OXIDE SYNTHASE-RELATED"/>
    <property type="match status" value="1"/>
</dbReference>
<dbReference type="InterPro" id="IPR039261">
    <property type="entry name" value="FNR_nucleotide-bd"/>
</dbReference>
<dbReference type="Gene3D" id="3.40.50.920">
    <property type="match status" value="1"/>
</dbReference>
<dbReference type="AlphaFoldDB" id="A0A1B7TG17"/>
<dbReference type="PROSITE" id="PS51384">
    <property type="entry name" value="FAD_FR"/>
    <property type="match status" value="1"/>
</dbReference>
<dbReference type="InterPro" id="IPR001433">
    <property type="entry name" value="OxRdtase_FAD/NAD-bd"/>
</dbReference>
<proteinExistence type="predicted"/>
<dbReference type="Proteomes" id="UP000092321">
    <property type="component" value="Unassembled WGS sequence"/>
</dbReference>
<dbReference type="InterPro" id="IPR001709">
    <property type="entry name" value="Flavoprot_Pyr_Nucl_cyt_Rdtase"/>
</dbReference>
<evidence type="ECO:0000313" key="16">
    <source>
        <dbReference type="Proteomes" id="UP000092321"/>
    </source>
</evidence>
<keyword evidence="6" id="KW-0285">Flavoprotein</keyword>
<dbReference type="GO" id="GO:0004783">
    <property type="term" value="F:sulfite reductase (NADPH) activity"/>
    <property type="evidence" value="ECO:0007669"/>
    <property type="project" value="UniProtKB-EC"/>
</dbReference>
<accession>A0A1B7TG17</accession>
<keyword evidence="7" id="KW-0288">FMN</keyword>
<dbReference type="Gene3D" id="2.40.30.10">
    <property type="entry name" value="Translation factors"/>
    <property type="match status" value="1"/>
</dbReference>
<dbReference type="CDD" id="cd06207">
    <property type="entry name" value="CyPoR_like"/>
    <property type="match status" value="1"/>
</dbReference>
<comment type="cofactor">
    <cofactor evidence="1">
        <name>FMN</name>
        <dbReference type="ChEBI" id="CHEBI:58210"/>
    </cofactor>
</comment>
<evidence type="ECO:0000256" key="1">
    <source>
        <dbReference type="ARBA" id="ARBA00001917"/>
    </source>
</evidence>
<evidence type="ECO:0000256" key="2">
    <source>
        <dbReference type="ARBA" id="ARBA00001974"/>
    </source>
</evidence>
<dbReference type="InterPro" id="IPR017927">
    <property type="entry name" value="FAD-bd_FR_type"/>
</dbReference>
<organism evidence="15 16">
    <name type="scientific">Hanseniaspora valbyensis NRRL Y-1626</name>
    <dbReference type="NCBI Taxonomy" id="766949"/>
    <lineage>
        <taxon>Eukaryota</taxon>
        <taxon>Fungi</taxon>
        <taxon>Dikarya</taxon>
        <taxon>Ascomycota</taxon>
        <taxon>Saccharomycotina</taxon>
        <taxon>Saccharomycetes</taxon>
        <taxon>Saccharomycodales</taxon>
        <taxon>Saccharomycodaceae</taxon>
        <taxon>Hanseniaspora</taxon>
    </lineage>
</organism>
<evidence type="ECO:0000259" key="14">
    <source>
        <dbReference type="PROSITE" id="PS51384"/>
    </source>
</evidence>
<comment type="caution">
    <text evidence="15">The sequence shown here is derived from an EMBL/GenBank/DDBJ whole genome shotgun (WGS) entry which is preliminary data.</text>
</comment>
<evidence type="ECO:0000256" key="8">
    <source>
        <dbReference type="ARBA" id="ARBA00022827"/>
    </source>
</evidence>
<dbReference type="EMBL" id="LXPE01000007">
    <property type="protein sequence ID" value="OBA27671.1"/>
    <property type="molecule type" value="Genomic_DNA"/>
</dbReference>
<dbReference type="Pfam" id="PF00667">
    <property type="entry name" value="FAD_binding_1"/>
    <property type="match status" value="1"/>
</dbReference>
<dbReference type="EC" id="1.8.1.2" evidence="4"/>
<dbReference type="FunFam" id="1.20.990.10:FF:000010">
    <property type="entry name" value="Sulfite reductase [NADPH] flavoprotein component"/>
    <property type="match status" value="1"/>
</dbReference>
<gene>
    <name evidence="15" type="ORF">HANVADRAFT_52117</name>
</gene>
<dbReference type="GO" id="GO:0005829">
    <property type="term" value="C:cytosol"/>
    <property type="evidence" value="ECO:0007669"/>
    <property type="project" value="TreeGrafter"/>
</dbReference>
<comment type="cofactor">
    <cofactor evidence="2">
        <name>FAD</name>
        <dbReference type="ChEBI" id="CHEBI:57692"/>
    </cofactor>
</comment>
<sequence>MTVNNNNTNVAYGNSLSINQSIILKNFNNIFSYKTFGNSEESKNLLDFFIKENIDENGSVFFQELPIRSGLGSLPLGYLDNESSNTKNSTIIIPSYGLKYLFPTLRKASPRNNSLKLLINIGNIDYQNDAIVPDYLNSLNIANELNYPVIFPINLKEIKETTLFASFLSNFGTTCHLIDAPAAKNTIFKVTEKNDSTDIIDADAIVAKSGLNVAEAGLNDYINAFNNFFGFKIDNFDLKTSSAIQNTDDIETVFVSLGFIETTSFDEFLASNKSLKIGRLAVRIPSPFDGEKFIKSLPKNCKKIVVVEQTSFSHVNKSSKKNYLYSTIQSVLANAGISVELSALTYTSDFIWSKKAIKEIVYNSLNLQLDGQDDDLILNSQFNFWTDDNNSEDFFKLPTQILDNLIQHDPQFEPSLRAKFDNLTQGGTYQAQISVNRPNSNVIVNNDEALLTFVANSNILHEFDVLNTTKDNGHLVLFVSKPIEETAEYFTNVLKIPTNLLIKLASKQIKLILVDKSAIQSKDETKGRTLKFLIEALFWQYAYNLPNQDIIKKIWATNGTDIELLASVIGDSIRDNFEVAVKEIDSSKLYPEFLKLELEEKESDLALQTYLIENSFEPNPRTDSSPADQEYKLETVAEVAKKLAFVEAYGTTTELRPDLPVKNFIVKVAKNKRVTPLDYDRNIFEIEFDIGNSGLKYEIGEALGVHAKNDTEKVIIFLNSYGVTDLNQIVSVANKDDPSKIESRTVLQTFVENVDIFGKPGKKFYESLIKFTKDEAELKKLINLISPSGASELKKYQDEDFFTYADILSQLPLCKPTIPELISIVPALKRREYSIASSQRVHPNKIHLLIVVVSWRDSQNRLRFGQASKYLSDLPVGAELVVSVKPSVMKLPPRPEQPVIMSGLGTGLAPFKAIVEEKIWQKQQGHKIGSIYLFLGSRHKVEEYLYGELWEAWRDAGVITHIGAAFSRDQPEKIYIQDRIQEVLPELKVAMCDEEGSFYLCGPTWPVPNITAALQSILKKDATEKGVKIDLDQAIEELKDTARYILEVY</sequence>
<keyword evidence="9" id="KW-0521">NADP</keyword>
<evidence type="ECO:0000256" key="9">
    <source>
        <dbReference type="ARBA" id="ARBA00022857"/>
    </source>
</evidence>
<keyword evidence="5" id="KW-0813">Transport</keyword>
<dbReference type="InterPro" id="IPR002869">
    <property type="entry name" value="Pyrv_flavodox_OxRed_cen"/>
</dbReference>
<dbReference type="PANTHER" id="PTHR19384:SF109">
    <property type="entry name" value="SULFITE REDUCTASE [NADPH] FLAVOPROTEIN COMPONENT"/>
    <property type="match status" value="1"/>
</dbReference>
<evidence type="ECO:0000256" key="3">
    <source>
        <dbReference type="ARBA" id="ARBA00004774"/>
    </source>
</evidence>
<evidence type="ECO:0000256" key="12">
    <source>
        <dbReference type="ARBA" id="ARBA00052219"/>
    </source>
</evidence>
<dbReference type="PRINTS" id="PR00371">
    <property type="entry name" value="FPNCR"/>
</dbReference>
<dbReference type="OrthoDB" id="1856718at2759"/>
<dbReference type="SUPFAM" id="SSF52922">
    <property type="entry name" value="TK C-terminal domain-like"/>
    <property type="match status" value="1"/>
</dbReference>
<keyword evidence="8" id="KW-0274">FAD</keyword>
<dbReference type="Gene3D" id="1.20.990.10">
    <property type="entry name" value="NADPH-cytochrome p450 Reductase, Chain A, domain 3"/>
    <property type="match status" value="1"/>
</dbReference>
<feature type="domain" description="FAD-binding FR-type" evidence="14">
    <location>
        <begin position="661"/>
        <end position="893"/>
    </location>
</feature>
<dbReference type="GO" id="GO:0050660">
    <property type="term" value="F:flavin adenine dinucleotide binding"/>
    <property type="evidence" value="ECO:0007669"/>
    <property type="project" value="TreeGrafter"/>
</dbReference>
<keyword evidence="16" id="KW-1185">Reference proteome</keyword>
<dbReference type="InterPro" id="IPR003097">
    <property type="entry name" value="CysJ-like_FAD-binding"/>
</dbReference>
<dbReference type="InterPro" id="IPR017938">
    <property type="entry name" value="Riboflavin_synthase-like_b-brl"/>
</dbReference>
<name>A0A1B7TG17_9ASCO</name>
<evidence type="ECO:0000256" key="11">
    <source>
        <dbReference type="ARBA" id="ARBA00023002"/>
    </source>
</evidence>
<evidence type="ECO:0000256" key="5">
    <source>
        <dbReference type="ARBA" id="ARBA00022448"/>
    </source>
</evidence>
<reference evidence="16" key="1">
    <citation type="journal article" date="2016" name="Proc. Natl. Acad. Sci. U.S.A.">
        <title>Comparative genomics of biotechnologically important yeasts.</title>
        <authorList>
            <person name="Riley R."/>
            <person name="Haridas S."/>
            <person name="Wolfe K.H."/>
            <person name="Lopes M.R."/>
            <person name="Hittinger C.T."/>
            <person name="Goeker M."/>
            <person name="Salamov A.A."/>
            <person name="Wisecaver J.H."/>
            <person name="Long T.M."/>
            <person name="Calvey C.H."/>
            <person name="Aerts A.L."/>
            <person name="Barry K.W."/>
            <person name="Choi C."/>
            <person name="Clum A."/>
            <person name="Coughlan A.Y."/>
            <person name="Deshpande S."/>
            <person name="Douglass A.P."/>
            <person name="Hanson S.J."/>
            <person name="Klenk H.-P."/>
            <person name="LaButti K.M."/>
            <person name="Lapidus A."/>
            <person name="Lindquist E.A."/>
            <person name="Lipzen A.M."/>
            <person name="Meier-Kolthoff J.P."/>
            <person name="Ohm R.A."/>
            <person name="Otillar R.P."/>
            <person name="Pangilinan J.L."/>
            <person name="Peng Y."/>
            <person name="Rokas A."/>
            <person name="Rosa C.A."/>
            <person name="Scheuner C."/>
            <person name="Sibirny A.A."/>
            <person name="Slot J.C."/>
            <person name="Stielow J.B."/>
            <person name="Sun H."/>
            <person name="Kurtzman C.P."/>
            <person name="Blackwell M."/>
            <person name="Grigoriev I.V."/>
            <person name="Jeffries T.W."/>
        </authorList>
    </citation>
    <scope>NUCLEOTIDE SEQUENCE [LARGE SCALE GENOMIC DNA]</scope>
    <source>
        <strain evidence="16">NRRL Y-1626</strain>
    </source>
</reference>
<protein>
    <recommendedName>
        <fullName evidence="4">assimilatory sulfite reductase (NADPH)</fullName>
        <ecNumber evidence="4">1.8.1.2</ecNumber>
    </recommendedName>
</protein>
<comment type="catalytic activity">
    <reaction evidence="12">
        <text>hydrogen sulfide + 3 NADP(+) + 3 H2O = sulfite + 3 NADPH + 4 H(+)</text>
        <dbReference type="Rhea" id="RHEA:13801"/>
        <dbReference type="ChEBI" id="CHEBI:15377"/>
        <dbReference type="ChEBI" id="CHEBI:15378"/>
        <dbReference type="ChEBI" id="CHEBI:17359"/>
        <dbReference type="ChEBI" id="CHEBI:29919"/>
        <dbReference type="ChEBI" id="CHEBI:57783"/>
        <dbReference type="ChEBI" id="CHEBI:58349"/>
        <dbReference type="EC" id="1.8.1.2"/>
    </reaction>
</comment>
<keyword evidence="10" id="KW-0249">Electron transport</keyword>
<evidence type="ECO:0000256" key="13">
    <source>
        <dbReference type="ARBA" id="ARBA00059320"/>
    </source>
</evidence>
<dbReference type="InterPro" id="IPR009014">
    <property type="entry name" value="Transketo_C/PFOR_II"/>
</dbReference>
<dbReference type="FunFam" id="3.40.50.80:FF:000011">
    <property type="entry name" value="Sulfite reductase flavoprotein component"/>
    <property type="match status" value="1"/>
</dbReference>
<evidence type="ECO:0000256" key="10">
    <source>
        <dbReference type="ARBA" id="ARBA00022982"/>
    </source>
</evidence>
<dbReference type="SUPFAM" id="SSF52343">
    <property type="entry name" value="Ferredoxin reductase-like, C-terminal NADP-linked domain"/>
    <property type="match status" value="1"/>
</dbReference>
<dbReference type="GO" id="GO:0010181">
    <property type="term" value="F:FMN binding"/>
    <property type="evidence" value="ECO:0007669"/>
    <property type="project" value="TreeGrafter"/>
</dbReference>
<dbReference type="Pfam" id="PF00175">
    <property type="entry name" value="NAD_binding_1"/>
    <property type="match status" value="1"/>
</dbReference>
<keyword evidence="11" id="KW-0560">Oxidoreductase</keyword>
<dbReference type="InterPro" id="IPR023173">
    <property type="entry name" value="NADPH_Cyt_P450_Rdtase_alpha"/>
</dbReference>
<evidence type="ECO:0000256" key="6">
    <source>
        <dbReference type="ARBA" id="ARBA00022630"/>
    </source>
</evidence>
<evidence type="ECO:0000313" key="15">
    <source>
        <dbReference type="EMBL" id="OBA27671.1"/>
    </source>
</evidence>
<dbReference type="Gene3D" id="3.40.50.80">
    <property type="entry name" value="Nucleotide-binding domain of ferredoxin-NADP reductase (FNR) module"/>
    <property type="match status" value="1"/>
</dbReference>
<dbReference type="SUPFAM" id="SSF53323">
    <property type="entry name" value="Pyruvate-ferredoxin oxidoreductase, PFOR, domain III"/>
    <property type="match status" value="1"/>
</dbReference>
<comment type="function">
    <text evidence="13">This enzyme catalyzes the 6-electron reduction of sulfite to sulfide. This is one of several activities required for the biosynthesis of L-cysteine from sulfate.</text>
</comment>
<dbReference type="SUPFAM" id="SSF63380">
    <property type="entry name" value="Riboflavin synthase domain-like"/>
    <property type="match status" value="1"/>
</dbReference>